<accession>B0DYY8</accession>
<reference evidence="1 2" key="1">
    <citation type="journal article" date="2008" name="Nature">
        <title>The genome of Laccaria bicolor provides insights into mycorrhizal symbiosis.</title>
        <authorList>
            <person name="Martin F."/>
            <person name="Aerts A."/>
            <person name="Ahren D."/>
            <person name="Brun A."/>
            <person name="Danchin E.G.J."/>
            <person name="Duchaussoy F."/>
            <person name="Gibon J."/>
            <person name="Kohler A."/>
            <person name="Lindquist E."/>
            <person name="Pereda V."/>
            <person name="Salamov A."/>
            <person name="Shapiro H.J."/>
            <person name="Wuyts J."/>
            <person name="Blaudez D."/>
            <person name="Buee M."/>
            <person name="Brokstein P."/>
            <person name="Canbaeck B."/>
            <person name="Cohen D."/>
            <person name="Courty P.E."/>
            <person name="Coutinho P.M."/>
            <person name="Delaruelle C."/>
            <person name="Detter J.C."/>
            <person name="Deveau A."/>
            <person name="DiFazio S."/>
            <person name="Duplessis S."/>
            <person name="Fraissinet-Tachet L."/>
            <person name="Lucic E."/>
            <person name="Frey-Klett P."/>
            <person name="Fourrey C."/>
            <person name="Feussner I."/>
            <person name="Gay G."/>
            <person name="Grimwood J."/>
            <person name="Hoegger P.J."/>
            <person name="Jain P."/>
            <person name="Kilaru S."/>
            <person name="Labbe J."/>
            <person name="Lin Y.C."/>
            <person name="Legue V."/>
            <person name="Le Tacon F."/>
            <person name="Marmeisse R."/>
            <person name="Melayah D."/>
            <person name="Montanini B."/>
            <person name="Muratet M."/>
            <person name="Nehls U."/>
            <person name="Niculita-Hirzel H."/>
            <person name="Oudot-Le Secq M.P."/>
            <person name="Peter M."/>
            <person name="Quesneville H."/>
            <person name="Rajashekar B."/>
            <person name="Reich M."/>
            <person name="Rouhier N."/>
            <person name="Schmutz J."/>
            <person name="Yin T."/>
            <person name="Chalot M."/>
            <person name="Henrissat B."/>
            <person name="Kuees U."/>
            <person name="Lucas S."/>
            <person name="Van de Peer Y."/>
            <person name="Podila G.K."/>
            <person name="Polle A."/>
            <person name="Pukkila P.J."/>
            <person name="Richardson P.M."/>
            <person name="Rouze P."/>
            <person name="Sanders I.R."/>
            <person name="Stajich J.E."/>
            <person name="Tunlid A."/>
            <person name="Tuskan G."/>
            <person name="Grigoriev I.V."/>
        </authorList>
    </citation>
    <scope>NUCLEOTIDE SEQUENCE [LARGE SCALE GENOMIC DNA]</scope>
    <source>
        <strain evidence="2">S238N-H82 / ATCC MYA-4686</strain>
    </source>
</reference>
<organism evidence="2">
    <name type="scientific">Laccaria bicolor (strain S238N-H82 / ATCC MYA-4686)</name>
    <name type="common">Bicoloured deceiver</name>
    <name type="synonym">Laccaria laccata var. bicolor</name>
    <dbReference type="NCBI Taxonomy" id="486041"/>
    <lineage>
        <taxon>Eukaryota</taxon>
        <taxon>Fungi</taxon>
        <taxon>Dikarya</taxon>
        <taxon>Basidiomycota</taxon>
        <taxon>Agaricomycotina</taxon>
        <taxon>Agaricomycetes</taxon>
        <taxon>Agaricomycetidae</taxon>
        <taxon>Agaricales</taxon>
        <taxon>Agaricineae</taxon>
        <taxon>Hydnangiaceae</taxon>
        <taxon>Laccaria</taxon>
    </lineage>
</organism>
<dbReference type="KEGG" id="lbc:LACBIDRAFT_314648"/>
<sequence length="56" mass="5988">MLSTQIMMSWRAPPLCQPSCSDQAGSPLIHPSSLHPPSAHDGLPEYTILCVLGVSE</sequence>
<dbReference type="GeneID" id="6084780"/>
<dbReference type="AlphaFoldDB" id="B0DYY8"/>
<dbReference type="EMBL" id="DS547152">
    <property type="protein sequence ID" value="EDR00247.1"/>
    <property type="molecule type" value="Genomic_DNA"/>
</dbReference>
<dbReference type="InParanoid" id="B0DYY8"/>
<dbReference type="Proteomes" id="UP000001194">
    <property type="component" value="Unassembled WGS sequence"/>
</dbReference>
<dbReference type="HOGENOM" id="CLU_3014591_0_0_1"/>
<protein>
    <submittedName>
        <fullName evidence="1">Predicted protein</fullName>
    </submittedName>
</protein>
<gene>
    <name evidence="1" type="ORF">LACBIDRAFT_314648</name>
</gene>
<proteinExistence type="predicted"/>
<evidence type="ECO:0000313" key="1">
    <source>
        <dbReference type="EMBL" id="EDR00247.1"/>
    </source>
</evidence>
<keyword evidence="2" id="KW-1185">Reference proteome</keyword>
<evidence type="ECO:0000313" key="2">
    <source>
        <dbReference type="Proteomes" id="UP000001194"/>
    </source>
</evidence>
<dbReference type="RefSeq" id="XP_001889156.1">
    <property type="nucleotide sequence ID" value="XM_001889121.1"/>
</dbReference>
<name>B0DYY8_LACBS</name>